<evidence type="ECO:0000313" key="1">
    <source>
        <dbReference type="EMBL" id="CAG9952555.1"/>
    </source>
</evidence>
<protein>
    <submittedName>
        <fullName evidence="1">Uncharacterized protein</fullName>
    </submittedName>
</protein>
<keyword evidence="2" id="KW-1185">Reference proteome</keyword>
<organism evidence="1 2">
    <name type="scientific">Clonostachys rosea f. rosea IK726</name>
    <dbReference type="NCBI Taxonomy" id="1349383"/>
    <lineage>
        <taxon>Eukaryota</taxon>
        <taxon>Fungi</taxon>
        <taxon>Dikarya</taxon>
        <taxon>Ascomycota</taxon>
        <taxon>Pezizomycotina</taxon>
        <taxon>Sordariomycetes</taxon>
        <taxon>Hypocreomycetidae</taxon>
        <taxon>Hypocreales</taxon>
        <taxon>Bionectriaceae</taxon>
        <taxon>Clonostachys</taxon>
    </lineage>
</organism>
<dbReference type="Proteomes" id="UP000836387">
    <property type="component" value="Unassembled WGS sequence"/>
</dbReference>
<reference evidence="1" key="2">
    <citation type="submission" date="2021-10" db="EMBL/GenBank/DDBJ databases">
        <authorList>
            <person name="Piombo E."/>
        </authorList>
    </citation>
    <scope>NUCLEOTIDE SEQUENCE</scope>
</reference>
<name>A0ACA9UGS0_BIOOC</name>
<reference evidence="1" key="1">
    <citation type="submission" date="2020-04" db="EMBL/GenBank/DDBJ databases">
        <authorList>
            <person name="Broberg M."/>
        </authorList>
    </citation>
    <scope>NUCLEOTIDE SEQUENCE</scope>
</reference>
<evidence type="ECO:0000313" key="2">
    <source>
        <dbReference type="Proteomes" id="UP000836387"/>
    </source>
</evidence>
<gene>
    <name evidence="1" type="ORF">CRV2_00017040</name>
</gene>
<proteinExistence type="predicted"/>
<comment type="caution">
    <text evidence="1">The sequence shown here is derived from an EMBL/GenBank/DDBJ whole genome shotgun (WGS) entry which is preliminary data.</text>
</comment>
<sequence length="216" mass="24302">MELEILLGLWVWSLMADPTAEERDELSSRIRSRALEVPVRRIVSTAEKIENLKAWLPRNAFNFKEHTINFDDECAEPGSLWSEAGNEYKEYNSPWGNRRGDIIRPLIRPFGWNTEGDSNAMNLYNTSGKFKMLSAASSGTLVSSCADEVFASFLTSVLDKFTKQEDARIEVVDGDPHLRSPLVEKVVKAFTDSQLGSAEEAMLCVLPPIISRLDKM</sequence>
<dbReference type="EMBL" id="CADEHS020000495">
    <property type="protein sequence ID" value="CAG9952555.1"/>
    <property type="molecule type" value="Genomic_DNA"/>
</dbReference>
<accession>A0ACA9UGS0</accession>